<dbReference type="AlphaFoldDB" id="A0A5B8UMM6"/>
<proteinExistence type="predicted"/>
<dbReference type="PROSITE" id="PS50093">
    <property type="entry name" value="PKD"/>
    <property type="match status" value="2"/>
</dbReference>
<keyword evidence="4" id="KW-1185">Reference proteome</keyword>
<keyword evidence="1" id="KW-0732">Signal</keyword>
<dbReference type="KEGG" id="fgg:FSB75_18900"/>
<evidence type="ECO:0000256" key="1">
    <source>
        <dbReference type="SAM" id="SignalP"/>
    </source>
</evidence>
<feature type="signal peptide" evidence="1">
    <location>
        <begin position="1"/>
        <end position="18"/>
    </location>
</feature>
<dbReference type="CDD" id="cd00146">
    <property type="entry name" value="PKD"/>
    <property type="match status" value="2"/>
</dbReference>
<organism evidence="3 4">
    <name type="scientific">Flavisolibacter ginsenosidimutans</name>
    <dbReference type="NCBI Taxonomy" id="661481"/>
    <lineage>
        <taxon>Bacteria</taxon>
        <taxon>Pseudomonadati</taxon>
        <taxon>Bacteroidota</taxon>
        <taxon>Chitinophagia</taxon>
        <taxon>Chitinophagales</taxon>
        <taxon>Chitinophagaceae</taxon>
        <taxon>Flavisolibacter</taxon>
    </lineage>
</organism>
<reference evidence="3 4" key="1">
    <citation type="journal article" date="2015" name="Int. J. Syst. Evol. Microbiol.">
        <title>Flavisolibacter ginsenosidimutans sp. nov., with ginsenoside-converting activity isolated from soil used for cultivating ginseng.</title>
        <authorList>
            <person name="Zhao Y."/>
            <person name="Liu Q."/>
            <person name="Kang M.S."/>
            <person name="Jin F."/>
            <person name="Yu H."/>
            <person name="Im W.T."/>
        </authorList>
    </citation>
    <scope>NUCLEOTIDE SEQUENCE [LARGE SCALE GENOMIC DNA]</scope>
    <source>
        <strain evidence="3 4">Gsoil 636</strain>
    </source>
</reference>
<dbReference type="Proteomes" id="UP000321204">
    <property type="component" value="Chromosome"/>
</dbReference>
<dbReference type="InterPro" id="IPR026341">
    <property type="entry name" value="T9SS_type_B"/>
</dbReference>
<gene>
    <name evidence="3" type="ORF">FSB75_18900</name>
</gene>
<accession>A0A5B8UMM6</accession>
<dbReference type="SUPFAM" id="SSF49299">
    <property type="entry name" value="PKD domain"/>
    <property type="match status" value="2"/>
</dbReference>
<evidence type="ECO:0000259" key="2">
    <source>
        <dbReference type="PROSITE" id="PS50093"/>
    </source>
</evidence>
<dbReference type="SMART" id="SM00089">
    <property type="entry name" value="PKD"/>
    <property type="match status" value="3"/>
</dbReference>
<dbReference type="Pfam" id="PF18911">
    <property type="entry name" value="PKD_4"/>
    <property type="match status" value="2"/>
</dbReference>
<protein>
    <submittedName>
        <fullName evidence="3">T9SS type B sorting domain-containing protein</fullName>
    </submittedName>
</protein>
<feature type="domain" description="PKD" evidence="2">
    <location>
        <begin position="326"/>
        <end position="374"/>
    </location>
</feature>
<dbReference type="InterPro" id="IPR035986">
    <property type="entry name" value="PKD_dom_sf"/>
</dbReference>
<feature type="chain" id="PRO_5023122672" evidence="1">
    <location>
        <begin position="19"/>
        <end position="881"/>
    </location>
</feature>
<name>A0A5B8UMM6_9BACT</name>
<feature type="domain" description="PKD" evidence="2">
    <location>
        <begin position="423"/>
        <end position="475"/>
    </location>
</feature>
<dbReference type="InterPro" id="IPR013783">
    <property type="entry name" value="Ig-like_fold"/>
</dbReference>
<dbReference type="OrthoDB" id="1490014at2"/>
<dbReference type="EMBL" id="CP042433">
    <property type="protein sequence ID" value="QEC57884.1"/>
    <property type="molecule type" value="Genomic_DNA"/>
</dbReference>
<evidence type="ECO:0000313" key="3">
    <source>
        <dbReference type="EMBL" id="QEC57884.1"/>
    </source>
</evidence>
<dbReference type="Gene3D" id="2.60.40.10">
    <property type="entry name" value="Immunoglobulins"/>
    <property type="match status" value="2"/>
</dbReference>
<dbReference type="Pfam" id="PF13585">
    <property type="entry name" value="CHU_C"/>
    <property type="match status" value="1"/>
</dbReference>
<dbReference type="NCBIfam" id="TIGR04131">
    <property type="entry name" value="Bac_Flav_CTERM"/>
    <property type="match status" value="1"/>
</dbReference>
<evidence type="ECO:0000313" key="4">
    <source>
        <dbReference type="Proteomes" id="UP000321204"/>
    </source>
</evidence>
<dbReference type="InterPro" id="IPR022409">
    <property type="entry name" value="PKD/Chitinase_dom"/>
</dbReference>
<sequence>MKKFLLFLFAFASLHAFANHLKGGFFTYTYLGPGLNDPTAVRYHVTLTVYMDCAATGAQINDPINFTFFRGASDSIITNPAVSISKQYNLSKLRDEPCITGDQAICFYKIVIYDLASIELPASATGYTVAYQRCCRITGINNIAGNSNTVGNTYAAFIPGTNLLPTAHNSSATFQINDTVVICRNSYFQYPFTATDPDAGDSLSYAFCDAYTGASQSDPAPNTASPPFVWSFVPYNSGFNGSIPLGSGVTINPRTGLISGIAPSVPGEYVVTVCVSEYRNGVLLTVTRKELHVKIGDCSAIQALPAAFDLNGIKVQPGVAGCKSYTYSFANDVPSNPLIQTYYWEFSDGATYNVAHPTHTFADTGVYIVKLVLNRGQDCSDSLTTSIKIYPGFFPGFTNVGVCVNKTAQFFDTTKTIYGVVNSWRWDFGESTVSNDTSRLQNPTYIYPSAGTKTVIFVVKNSVGCVDTVRKNVDILTKPPLNVAFKDTLICTGDSVQLHAVGDGNFSWTPAANILNASTADPTVHPPSTTAYFVQLDYQGCIANDTVKVNVIPFVSVTAMADTTICATDTLRLRATTNGLKYLWNNSTTLNDPTLLQPTAHPVTNPTTYTITSSIGHCSSTDNVVVTLVPYPVANAGNDTIVCYNTPALLNGSTDGSSFTWSPTNTLTNANTLTPLATPKKTTAYVLTVFDTKGCPKPGRDTVLVVVNPQVVAFAGRDTAVVVGQVLQFNASGGVNYSWSPPTALNNTFIPNPKAVYDGSFDSIRYSLTVTDSIGCGDEATVLVKIFKTNPKIFVPTAFTPNGDGKNEYVAPIAVGISKLDYFRIYNRWGQLVFQTTVNGQGWDGNISGQPQATGTYVWIVQGTDFTGKVVFGKGTVTLIR</sequence>
<dbReference type="InterPro" id="IPR000601">
    <property type="entry name" value="PKD_dom"/>
</dbReference>
<dbReference type="RefSeq" id="WP_146790669.1">
    <property type="nucleotide sequence ID" value="NZ_BAABIO010000003.1"/>
</dbReference>